<accession>A0A3B8N5Y1</accession>
<dbReference type="AlphaFoldDB" id="A0A3B8N5Y1"/>
<protein>
    <submittedName>
        <fullName evidence="1">Uncharacterized protein</fullName>
    </submittedName>
</protein>
<evidence type="ECO:0000313" key="1">
    <source>
        <dbReference type="EMBL" id="HAA83797.1"/>
    </source>
</evidence>
<name>A0A3B8N5Y1_9BACT</name>
<proteinExistence type="predicted"/>
<dbReference type="EMBL" id="DLVE01000042">
    <property type="protein sequence ID" value="HAA83797.1"/>
    <property type="molecule type" value="Genomic_DNA"/>
</dbReference>
<dbReference type="Proteomes" id="UP000257240">
    <property type="component" value="Unassembled WGS sequence"/>
</dbReference>
<comment type="caution">
    <text evidence="1">The sequence shown here is derived from an EMBL/GenBank/DDBJ whole genome shotgun (WGS) entry which is preliminary data.</text>
</comment>
<evidence type="ECO:0000313" key="2">
    <source>
        <dbReference type="Proteomes" id="UP000257240"/>
    </source>
</evidence>
<organism evidence="1 2">
    <name type="scientific">Thermodesulfobacterium commune</name>
    <dbReference type="NCBI Taxonomy" id="1741"/>
    <lineage>
        <taxon>Bacteria</taxon>
        <taxon>Pseudomonadati</taxon>
        <taxon>Thermodesulfobacteriota</taxon>
        <taxon>Thermodesulfobacteria</taxon>
        <taxon>Thermodesulfobacteriales</taxon>
        <taxon>Thermodesulfobacteriaceae</taxon>
        <taxon>Thermodesulfobacterium</taxon>
    </lineage>
</organism>
<reference evidence="1 2" key="1">
    <citation type="journal article" date="2018" name="Nat. Biotechnol.">
        <title>A standardized bacterial taxonomy based on genome phylogeny substantially revises the tree of life.</title>
        <authorList>
            <person name="Parks D.H."/>
            <person name="Chuvochina M."/>
            <person name="Waite D.W."/>
            <person name="Rinke C."/>
            <person name="Skarshewski A."/>
            <person name="Chaumeil P.A."/>
            <person name="Hugenholtz P."/>
        </authorList>
    </citation>
    <scope>NUCLEOTIDE SEQUENCE [LARGE SCALE GENOMIC DNA]</scope>
    <source>
        <strain evidence="1">UBA12529</strain>
    </source>
</reference>
<gene>
    <name evidence="1" type="ORF">DCE01_03315</name>
</gene>
<sequence length="68" mass="7994">MNHKLHNFTKIYFNALFGLYRTFLSKLYIQALIGIQIASNFETTLMEEVKDAKQTQRQKRCDGTYQSS</sequence>